<keyword evidence="2" id="KW-0472">Membrane</keyword>
<protein>
    <submittedName>
        <fullName evidence="3">Uncharacterized protein</fullName>
    </submittedName>
</protein>
<evidence type="ECO:0000256" key="2">
    <source>
        <dbReference type="SAM" id="Phobius"/>
    </source>
</evidence>
<dbReference type="SUPFAM" id="SSF82171">
    <property type="entry name" value="DPP6 N-terminal domain-like"/>
    <property type="match status" value="1"/>
</dbReference>
<keyword evidence="2" id="KW-1133">Transmembrane helix</keyword>
<sequence length="465" mass="48615">MSGLKGMFDDEFRDLSASLRDAPEFDELAAVRSVRRRRTTRTMTVAAGGVLAMAAVGVGALAWGGGSDGGPATSVSPSPTPSVSASPSASASASPTDDGVVTSADATDGWFLLSVQVDQDAPYFEVDLGGGIEPVGSRATDALLMVSPDGELTEIGTLDQYDASRLVGWTGEQMWLDQDNGQYFYAVLEDTEQNRLLTVDLESGQVISQAHPSYDESYAIGGPQWVGGVSASEFVVGLPTSESWGIARASMGSVSSVLCHSFALLAAMSVSPSGDSVVCFNVDAGRSSVEMAATDGSYVREVADLQSNWPTVVVVGWVDETTVLFAESGDEGFGYFALDLETGSIEVVAVPWAASYAVATYDNESETYVRSEGGITEFYGAEGTLLTSFDCSAGDYAVVPAVVYSGSKAIVKCAGAVSEGIDHPRESVVLVDLETGAVQLLDLVGYPAPAHNAWIDVIPFDVPER</sequence>
<comment type="caution">
    <text evidence="3">The sequence shown here is derived from an EMBL/GenBank/DDBJ whole genome shotgun (WGS) entry which is preliminary data.</text>
</comment>
<organism evidence="3 4">
    <name type="scientific">Demequina zhanjiangensis</name>
    <dbReference type="NCBI Taxonomy" id="3051659"/>
    <lineage>
        <taxon>Bacteria</taxon>
        <taxon>Bacillati</taxon>
        <taxon>Actinomycetota</taxon>
        <taxon>Actinomycetes</taxon>
        <taxon>Micrococcales</taxon>
        <taxon>Demequinaceae</taxon>
        <taxon>Demequina</taxon>
    </lineage>
</organism>
<keyword evidence="4" id="KW-1185">Reference proteome</keyword>
<reference evidence="3" key="1">
    <citation type="submission" date="2023-06" db="EMBL/GenBank/DDBJ databases">
        <title>SYSU T00b26.</title>
        <authorList>
            <person name="Gao L."/>
            <person name="Fang B.-Z."/>
            <person name="Li W.-J."/>
        </authorList>
    </citation>
    <scope>NUCLEOTIDE SEQUENCE</scope>
    <source>
        <strain evidence="3">SYSU T00b26</strain>
    </source>
</reference>
<evidence type="ECO:0000256" key="1">
    <source>
        <dbReference type="SAM" id="MobiDB-lite"/>
    </source>
</evidence>
<dbReference type="Proteomes" id="UP001172738">
    <property type="component" value="Unassembled WGS sequence"/>
</dbReference>
<name>A0ABT8FZ98_9MICO</name>
<proteinExistence type="predicted"/>
<feature type="compositionally biased region" description="Low complexity" evidence="1">
    <location>
        <begin position="70"/>
        <end position="96"/>
    </location>
</feature>
<feature type="region of interest" description="Disordered" evidence="1">
    <location>
        <begin position="67"/>
        <end position="100"/>
    </location>
</feature>
<evidence type="ECO:0000313" key="4">
    <source>
        <dbReference type="Proteomes" id="UP001172738"/>
    </source>
</evidence>
<dbReference type="EMBL" id="JAUHPV010000002">
    <property type="protein sequence ID" value="MDN4472137.1"/>
    <property type="molecule type" value="Genomic_DNA"/>
</dbReference>
<feature type="transmembrane region" description="Helical" evidence="2">
    <location>
        <begin position="42"/>
        <end position="64"/>
    </location>
</feature>
<gene>
    <name evidence="3" type="ORF">QQX04_03905</name>
</gene>
<dbReference type="RefSeq" id="WP_301126463.1">
    <property type="nucleotide sequence ID" value="NZ_JAUHPV010000002.1"/>
</dbReference>
<evidence type="ECO:0000313" key="3">
    <source>
        <dbReference type="EMBL" id="MDN4472137.1"/>
    </source>
</evidence>
<accession>A0ABT8FZ98</accession>
<keyword evidence="2" id="KW-0812">Transmembrane</keyword>